<proteinExistence type="predicted"/>
<feature type="non-terminal residue" evidence="2">
    <location>
        <position position="1"/>
    </location>
</feature>
<sequence>RKYKDELVQDNRGGNRKNESSKILSEEETNEERFKQELSSSLEKQTDGMSGSELGLFFGEVGTLEKQAKESKVHPDLLIGNSGKDLGKKESSLAGSGSGKSNYEGHSLIEKPKKELAKKISEEERIPLGTARNYVSELKKELKTKDPKQTTKKEKPAKKDEGKKSPRQIEQAKVKEFQKKYGKLSASAKETEVSRLVGRLIQLRKKKEKLDAEIAAFHQGYSEIVEKLTAVGEKKRVWEVSK</sequence>
<feature type="region of interest" description="Disordered" evidence="1">
    <location>
        <begin position="137"/>
        <end position="172"/>
    </location>
</feature>
<dbReference type="Proteomes" id="UP000001338">
    <property type="component" value="Unassembled WGS sequence"/>
</dbReference>
<organism evidence="2 3">
    <name type="scientific">Leptospira weilii str. 2006001853</name>
    <dbReference type="NCBI Taxonomy" id="1001589"/>
    <lineage>
        <taxon>Bacteria</taxon>
        <taxon>Pseudomonadati</taxon>
        <taxon>Spirochaetota</taxon>
        <taxon>Spirochaetia</taxon>
        <taxon>Leptospirales</taxon>
        <taxon>Leptospiraceae</taxon>
        <taxon>Leptospira</taxon>
    </lineage>
</organism>
<evidence type="ECO:0000256" key="1">
    <source>
        <dbReference type="SAM" id="MobiDB-lite"/>
    </source>
</evidence>
<feature type="compositionally biased region" description="Basic and acidic residues" evidence="1">
    <location>
        <begin position="66"/>
        <end position="75"/>
    </location>
</feature>
<feature type="compositionally biased region" description="Basic and acidic residues" evidence="1">
    <location>
        <begin position="137"/>
        <end position="164"/>
    </location>
</feature>
<gene>
    <name evidence="2" type="ORF">LEP1GSC036_0508</name>
</gene>
<accession>A0A828Z3H9</accession>
<feature type="region of interest" description="Disordered" evidence="1">
    <location>
        <begin position="1"/>
        <end position="54"/>
    </location>
</feature>
<dbReference type="EMBL" id="AFLV02000034">
    <property type="protein sequence ID" value="EKR64847.1"/>
    <property type="molecule type" value="Genomic_DNA"/>
</dbReference>
<dbReference type="AlphaFoldDB" id="A0A828Z3H9"/>
<feature type="compositionally biased region" description="Polar residues" evidence="1">
    <location>
        <begin position="37"/>
        <end position="49"/>
    </location>
</feature>
<comment type="caution">
    <text evidence="2">The sequence shown here is derived from an EMBL/GenBank/DDBJ whole genome shotgun (WGS) entry which is preliminary data.</text>
</comment>
<protein>
    <submittedName>
        <fullName evidence="2">Uncharacterized protein</fullName>
    </submittedName>
</protein>
<evidence type="ECO:0000313" key="3">
    <source>
        <dbReference type="Proteomes" id="UP000001338"/>
    </source>
</evidence>
<feature type="region of interest" description="Disordered" evidence="1">
    <location>
        <begin position="66"/>
        <end position="111"/>
    </location>
</feature>
<name>A0A828Z3H9_9LEPT</name>
<reference evidence="2 3" key="1">
    <citation type="submission" date="2012-10" db="EMBL/GenBank/DDBJ databases">
        <authorList>
            <person name="Harkins D.M."/>
            <person name="Durkin A.S."/>
            <person name="Brinkac L.M."/>
            <person name="Haft D.H."/>
            <person name="Selengut J.D."/>
            <person name="Sanka R."/>
            <person name="DePew J."/>
            <person name="Purushe J."/>
            <person name="Whelen A.C."/>
            <person name="Vinetz J.M."/>
            <person name="Sutton G.G."/>
            <person name="Nierman W.C."/>
            <person name="Fouts D.E."/>
        </authorList>
    </citation>
    <scope>NUCLEOTIDE SEQUENCE [LARGE SCALE GENOMIC DNA]</scope>
    <source>
        <strain evidence="2 3">2006001853</strain>
    </source>
</reference>
<evidence type="ECO:0000313" key="2">
    <source>
        <dbReference type="EMBL" id="EKR64847.1"/>
    </source>
</evidence>